<dbReference type="Gene3D" id="2.60.120.10">
    <property type="entry name" value="Jelly Rolls"/>
    <property type="match status" value="1"/>
</dbReference>
<accession>A0A2A4T7U5</accession>
<comment type="caution">
    <text evidence="6">The sequence shown here is derived from an EMBL/GenBank/DDBJ whole genome shotgun (WGS) entry which is preliminary data.</text>
</comment>
<organism evidence="6 7">
    <name type="scientific">SAR324 cluster bacterium</name>
    <dbReference type="NCBI Taxonomy" id="2024889"/>
    <lineage>
        <taxon>Bacteria</taxon>
        <taxon>Deltaproteobacteria</taxon>
        <taxon>SAR324 cluster</taxon>
    </lineage>
</organism>
<evidence type="ECO:0000256" key="1">
    <source>
        <dbReference type="ARBA" id="ARBA00023015"/>
    </source>
</evidence>
<keyword evidence="2" id="KW-0238">DNA-binding</keyword>
<proteinExistence type="predicted"/>
<dbReference type="InterPro" id="IPR018490">
    <property type="entry name" value="cNMP-bd_dom_sf"/>
</dbReference>
<protein>
    <recommendedName>
        <fullName evidence="8">Crp/Fnr family transcriptional regulator</fullName>
    </recommendedName>
</protein>
<dbReference type="InterPro" id="IPR000595">
    <property type="entry name" value="cNMP-bd_dom"/>
</dbReference>
<dbReference type="PROSITE" id="PS51063">
    <property type="entry name" value="HTH_CRP_2"/>
    <property type="match status" value="1"/>
</dbReference>
<evidence type="ECO:0000259" key="4">
    <source>
        <dbReference type="PROSITE" id="PS50042"/>
    </source>
</evidence>
<dbReference type="Pfam" id="PF00027">
    <property type="entry name" value="cNMP_binding"/>
    <property type="match status" value="1"/>
</dbReference>
<keyword evidence="3" id="KW-0804">Transcription</keyword>
<dbReference type="PROSITE" id="PS50042">
    <property type="entry name" value="CNMP_BINDING_3"/>
    <property type="match status" value="1"/>
</dbReference>
<dbReference type="InterPro" id="IPR012318">
    <property type="entry name" value="HTH_CRP"/>
</dbReference>
<dbReference type="EMBL" id="NVSR01000014">
    <property type="protein sequence ID" value="PCI29444.1"/>
    <property type="molecule type" value="Genomic_DNA"/>
</dbReference>
<dbReference type="GO" id="GO:0003700">
    <property type="term" value="F:DNA-binding transcription factor activity"/>
    <property type="evidence" value="ECO:0007669"/>
    <property type="project" value="TreeGrafter"/>
</dbReference>
<dbReference type="CDD" id="cd00038">
    <property type="entry name" value="CAP_ED"/>
    <property type="match status" value="1"/>
</dbReference>
<dbReference type="InterPro" id="IPR050397">
    <property type="entry name" value="Env_Response_Regulators"/>
</dbReference>
<dbReference type="AlphaFoldDB" id="A0A2A4T7U5"/>
<dbReference type="InterPro" id="IPR014710">
    <property type="entry name" value="RmlC-like_jellyroll"/>
</dbReference>
<dbReference type="PANTHER" id="PTHR24567:SF28">
    <property type="entry name" value="LISTERIOLYSIN REGULATORY PROTEIN"/>
    <property type="match status" value="1"/>
</dbReference>
<feature type="domain" description="HTH crp-type" evidence="5">
    <location>
        <begin position="149"/>
        <end position="222"/>
    </location>
</feature>
<dbReference type="Pfam" id="PF13545">
    <property type="entry name" value="HTH_Crp_2"/>
    <property type="match status" value="1"/>
</dbReference>
<name>A0A2A4T7U5_9DELT</name>
<dbReference type="GO" id="GO:0003677">
    <property type="term" value="F:DNA binding"/>
    <property type="evidence" value="ECO:0007669"/>
    <property type="project" value="UniProtKB-KW"/>
</dbReference>
<dbReference type="Gene3D" id="1.10.10.10">
    <property type="entry name" value="Winged helix-like DNA-binding domain superfamily/Winged helix DNA-binding domain"/>
    <property type="match status" value="1"/>
</dbReference>
<sequence>MNFGPPDAILLRFKMFQSLPKEMVDCLAPKLETFSVEAQQNIFEQNESPQYLHGLLEGRIKYVKYTESGKSLIFGMCEPGHMMAEAPVIGGFPYPTTAVTMRPSVLFRLPRKTLISEIHKNAELGLALLNMMSRRVVYLAEKLSQMATNTVEQRIVQVLLDLSQTYANQSGTTAEFNIDLSRMELSELVGASIETTIRAMSLLKKKKIIDFNRKNIIIPDLQKLRYLLSPNSACPVDQMPCSKWS</sequence>
<evidence type="ECO:0000256" key="3">
    <source>
        <dbReference type="ARBA" id="ARBA00023163"/>
    </source>
</evidence>
<dbReference type="SMART" id="SM00100">
    <property type="entry name" value="cNMP"/>
    <property type="match status" value="1"/>
</dbReference>
<gene>
    <name evidence="6" type="ORF">COB67_04095</name>
</gene>
<dbReference type="SUPFAM" id="SSF51206">
    <property type="entry name" value="cAMP-binding domain-like"/>
    <property type="match status" value="1"/>
</dbReference>
<dbReference type="SMART" id="SM00419">
    <property type="entry name" value="HTH_CRP"/>
    <property type="match status" value="1"/>
</dbReference>
<dbReference type="Proteomes" id="UP000218113">
    <property type="component" value="Unassembled WGS sequence"/>
</dbReference>
<evidence type="ECO:0000259" key="5">
    <source>
        <dbReference type="PROSITE" id="PS51063"/>
    </source>
</evidence>
<dbReference type="SUPFAM" id="SSF46785">
    <property type="entry name" value="Winged helix' DNA-binding domain"/>
    <property type="match status" value="1"/>
</dbReference>
<evidence type="ECO:0000256" key="2">
    <source>
        <dbReference type="ARBA" id="ARBA00023125"/>
    </source>
</evidence>
<evidence type="ECO:0008006" key="8">
    <source>
        <dbReference type="Google" id="ProtNLM"/>
    </source>
</evidence>
<dbReference type="GO" id="GO:0005829">
    <property type="term" value="C:cytosol"/>
    <property type="evidence" value="ECO:0007669"/>
    <property type="project" value="TreeGrafter"/>
</dbReference>
<dbReference type="InterPro" id="IPR036390">
    <property type="entry name" value="WH_DNA-bd_sf"/>
</dbReference>
<keyword evidence="1" id="KW-0805">Transcription regulation</keyword>
<dbReference type="InterPro" id="IPR036388">
    <property type="entry name" value="WH-like_DNA-bd_sf"/>
</dbReference>
<dbReference type="PANTHER" id="PTHR24567">
    <property type="entry name" value="CRP FAMILY TRANSCRIPTIONAL REGULATORY PROTEIN"/>
    <property type="match status" value="1"/>
</dbReference>
<reference evidence="7" key="1">
    <citation type="submission" date="2017-08" db="EMBL/GenBank/DDBJ databases">
        <title>A dynamic microbial community with high functional redundancy inhabits the cold, oxic subseafloor aquifer.</title>
        <authorList>
            <person name="Tully B.J."/>
            <person name="Wheat C.G."/>
            <person name="Glazer B.T."/>
            <person name="Huber J.A."/>
        </authorList>
    </citation>
    <scope>NUCLEOTIDE SEQUENCE [LARGE SCALE GENOMIC DNA]</scope>
</reference>
<evidence type="ECO:0000313" key="7">
    <source>
        <dbReference type="Proteomes" id="UP000218113"/>
    </source>
</evidence>
<evidence type="ECO:0000313" key="6">
    <source>
        <dbReference type="EMBL" id="PCI29444.1"/>
    </source>
</evidence>
<feature type="domain" description="Cyclic nucleotide-binding" evidence="4">
    <location>
        <begin position="15"/>
        <end position="135"/>
    </location>
</feature>